<dbReference type="PANTHER" id="PTHR46438:SF11">
    <property type="entry name" value="LIPASE-RELATED"/>
    <property type="match status" value="1"/>
</dbReference>
<evidence type="ECO:0000259" key="1">
    <source>
        <dbReference type="Pfam" id="PF12697"/>
    </source>
</evidence>
<evidence type="ECO:0000313" key="3">
    <source>
        <dbReference type="Proteomes" id="UP000280307"/>
    </source>
</evidence>
<comment type="caution">
    <text evidence="2">The sequence shown here is derived from an EMBL/GenBank/DDBJ whole genome shotgun (WGS) entry which is preliminary data.</text>
</comment>
<dbReference type="GO" id="GO:0016787">
    <property type="term" value="F:hydrolase activity"/>
    <property type="evidence" value="ECO:0007669"/>
    <property type="project" value="UniProtKB-KW"/>
</dbReference>
<accession>A0A426TR14</accession>
<evidence type="ECO:0000313" key="2">
    <source>
        <dbReference type="EMBL" id="RRR65793.1"/>
    </source>
</evidence>
<dbReference type="Proteomes" id="UP000280307">
    <property type="component" value="Unassembled WGS sequence"/>
</dbReference>
<reference evidence="2 3" key="1">
    <citation type="submission" date="2018-12" db="EMBL/GenBank/DDBJ databases">
        <title>Genome Sequence of Candidatus Viridilinea halotolerans isolated from saline sulfide-rich spring.</title>
        <authorList>
            <person name="Grouzdev D.S."/>
            <person name="Burganskaya E.I."/>
            <person name="Krutkina M.S."/>
            <person name="Sukhacheva M.V."/>
            <person name="Gorlenko V.M."/>
        </authorList>
    </citation>
    <scope>NUCLEOTIDE SEQUENCE [LARGE SCALE GENOMIC DNA]</scope>
    <source>
        <strain evidence="2">Chok-6</strain>
    </source>
</reference>
<dbReference type="AlphaFoldDB" id="A0A426TR14"/>
<dbReference type="Gene3D" id="3.40.50.1820">
    <property type="entry name" value="alpha/beta hydrolase"/>
    <property type="match status" value="1"/>
</dbReference>
<dbReference type="SUPFAM" id="SSF53474">
    <property type="entry name" value="alpha/beta-Hydrolases"/>
    <property type="match status" value="1"/>
</dbReference>
<protein>
    <submittedName>
        <fullName evidence="2">Alpha/beta fold hydrolase</fullName>
    </submittedName>
</protein>
<dbReference type="EMBL" id="RSAS01000913">
    <property type="protein sequence ID" value="RRR65793.1"/>
    <property type="molecule type" value="Genomic_DNA"/>
</dbReference>
<dbReference type="InterPro" id="IPR029058">
    <property type="entry name" value="AB_hydrolase_fold"/>
</dbReference>
<organism evidence="2 3">
    <name type="scientific">Candidatus Viridilinea halotolerans</name>
    <dbReference type="NCBI Taxonomy" id="2491704"/>
    <lineage>
        <taxon>Bacteria</taxon>
        <taxon>Bacillati</taxon>
        <taxon>Chloroflexota</taxon>
        <taxon>Chloroflexia</taxon>
        <taxon>Chloroflexales</taxon>
        <taxon>Chloroflexineae</taxon>
        <taxon>Oscillochloridaceae</taxon>
        <taxon>Candidatus Viridilinea</taxon>
    </lineage>
</organism>
<dbReference type="Pfam" id="PF12697">
    <property type="entry name" value="Abhydrolase_6"/>
    <property type="match status" value="1"/>
</dbReference>
<keyword evidence="2" id="KW-0378">Hydrolase</keyword>
<dbReference type="InterPro" id="IPR000073">
    <property type="entry name" value="AB_hydrolase_1"/>
</dbReference>
<sequence>MQPLQPLSKSFLPLVLGLMRRFILMRGGTASVERRLANIRTHYYHVPSRTKGQAQMPVVLIHGIADSAVTWAFVARGMAKIGPVYAVDLPGFGLSGYPVGQRCATIDAQVDVIEALLREAVGGPALLVGNSMGGWVAARLALRDPALVRGLVLVDPGGAYLAGRPSWEPFAATVAVRDMRTVRQIYRQMFGRVPLALYLAQHSFRDLFLRDAVCNFVATAKEDDFFTAEDLAAIRVPVALVWGARDTFLPNGSFEFFRDHLPEPEVYLLPGCGHLPQRERPRQLVRFTRRFTARLTASVAATGRLRQAV</sequence>
<gene>
    <name evidence="2" type="ORF">EI684_22180</name>
</gene>
<proteinExistence type="predicted"/>
<dbReference type="PRINTS" id="PR00111">
    <property type="entry name" value="ABHYDROLASE"/>
</dbReference>
<feature type="domain" description="AB hydrolase-1" evidence="1">
    <location>
        <begin position="58"/>
        <end position="286"/>
    </location>
</feature>
<dbReference type="PANTHER" id="PTHR46438">
    <property type="entry name" value="ALPHA/BETA-HYDROLASES SUPERFAMILY PROTEIN"/>
    <property type="match status" value="1"/>
</dbReference>
<name>A0A426TR14_9CHLR</name>